<proteinExistence type="predicted"/>
<dbReference type="AlphaFoldDB" id="A0A941BNI0"/>
<keyword evidence="3" id="KW-1185">Reference proteome</keyword>
<keyword evidence="1" id="KW-1133">Transmembrane helix</keyword>
<feature type="transmembrane region" description="Helical" evidence="1">
    <location>
        <begin position="95"/>
        <end position="112"/>
    </location>
</feature>
<organism evidence="2 3">
    <name type="scientific">Ideonella aquatica</name>
    <dbReference type="NCBI Taxonomy" id="2824119"/>
    <lineage>
        <taxon>Bacteria</taxon>
        <taxon>Pseudomonadati</taxon>
        <taxon>Pseudomonadota</taxon>
        <taxon>Betaproteobacteria</taxon>
        <taxon>Burkholderiales</taxon>
        <taxon>Sphaerotilaceae</taxon>
        <taxon>Ideonella</taxon>
    </lineage>
</organism>
<dbReference type="Proteomes" id="UP000678374">
    <property type="component" value="Unassembled WGS sequence"/>
</dbReference>
<keyword evidence="1" id="KW-0472">Membrane</keyword>
<evidence type="ECO:0000256" key="1">
    <source>
        <dbReference type="SAM" id="Phobius"/>
    </source>
</evidence>
<sequence length="144" mass="15715">MPSTHKSVTLPAVVKAVFLGLAVLLLSTIVSFLTRTGGIRVNTEAWPPSARTILLERPGQPITIEQWRRIDKELSSHKGSANPSHLLAGEVRHSWFVFFGLAIAALCFVRRLRPLPPVFAGILLSAPNGLALLAAFAHTHPYYS</sequence>
<name>A0A941BNI0_9BURK</name>
<evidence type="ECO:0000313" key="3">
    <source>
        <dbReference type="Proteomes" id="UP000678374"/>
    </source>
</evidence>
<gene>
    <name evidence="2" type="ORF">KAK06_23940</name>
</gene>
<feature type="transmembrane region" description="Helical" evidence="1">
    <location>
        <begin position="12"/>
        <end position="33"/>
    </location>
</feature>
<dbReference type="RefSeq" id="WP_210804690.1">
    <property type="nucleotide sequence ID" value="NZ_JAGQDE010000053.1"/>
</dbReference>
<feature type="transmembrane region" description="Helical" evidence="1">
    <location>
        <begin position="118"/>
        <end position="137"/>
    </location>
</feature>
<dbReference type="EMBL" id="JAGQDE010000053">
    <property type="protein sequence ID" value="MBQ0962009.1"/>
    <property type="molecule type" value="Genomic_DNA"/>
</dbReference>
<accession>A0A941BNI0</accession>
<protein>
    <submittedName>
        <fullName evidence="2">Uncharacterized protein</fullName>
    </submittedName>
</protein>
<evidence type="ECO:0000313" key="2">
    <source>
        <dbReference type="EMBL" id="MBQ0962009.1"/>
    </source>
</evidence>
<keyword evidence="1" id="KW-0812">Transmembrane</keyword>
<comment type="caution">
    <text evidence="2">The sequence shown here is derived from an EMBL/GenBank/DDBJ whole genome shotgun (WGS) entry which is preliminary data.</text>
</comment>
<reference evidence="2" key="1">
    <citation type="submission" date="2021-04" db="EMBL/GenBank/DDBJ databases">
        <title>The genome sequence of Ideonella sp. 4Y11.</title>
        <authorList>
            <person name="Liu Y."/>
        </authorList>
    </citation>
    <scope>NUCLEOTIDE SEQUENCE</scope>
    <source>
        <strain evidence="2">4Y11</strain>
    </source>
</reference>